<dbReference type="Proteomes" id="UP000199079">
    <property type="component" value="Unassembled WGS sequence"/>
</dbReference>
<gene>
    <name evidence="3" type="ORF">SAMN05216564_108111</name>
</gene>
<feature type="compositionally biased region" description="Acidic residues" evidence="1">
    <location>
        <begin position="1"/>
        <end position="10"/>
    </location>
</feature>
<dbReference type="Pfam" id="PF19099">
    <property type="entry name" value="DUF5786"/>
    <property type="match status" value="1"/>
</dbReference>
<proteinExistence type="predicted"/>
<reference evidence="4" key="1">
    <citation type="submission" date="2016-10" db="EMBL/GenBank/DDBJ databases">
        <authorList>
            <person name="Varghese N."/>
            <person name="Submissions S."/>
        </authorList>
    </citation>
    <scope>NUCLEOTIDE SEQUENCE [LARGE SCALE GENOMIC DNA]</scope>
    <source>
        <strain evidence="4">DC30,IBRC 10041,KCTC 4046</strain>
    </source>
</reference>
<evidence type="ECO:0000313" key="4">
    <source>
        <dbReference type="Proteomes" id="UP000199079"/>
    </source>
</evidence>
<evidence type="ECO:0000313" key="3">
    <source>
        <dbReference type="EMBL" id="SDY70850.1"/>
    </source>
</evidence>
<feature type="domain" description="DUF5786" evidence="2">
    <location>
        <begin position="3"/>
        <end position="54"/>
    </location>
</feature>
<dbReference type="EMBL" id="FNPC01000008">
    <property type="protein sequence ID" value="SDY70850.1"/>
    <property type="molecule type" value="Genomic_DNA"/>
</dbReference>
<name>A0A1H3M2B5_9EURY</name>
<dbReference type="RefSeq" id="WP_394327127.1">
    <property type="nucleotide sequence ID" value="NZ_FNPC01000008.1"/>
</dbReference>
<evidence type="ECO:0000256" key="1">
    <source>
        <dbReference type="SAM" id="MobiDB-lite"/>
    </source>
</evidence>
<protein>
    <recommendedName>
        <fullName evidence="2">DUF5786 domain-containing protein</fullName>
    </recommendedName>
</protein>
<evidence type="ECO:0000259" key="2">
    <source>
        <dbReference type="Pfam" id="PF19099"/>
    </source>
</evidence>
<sequence length="57" mass="6637">MSMGAYDEDEHERREQKTGVVDAGFDDERNEYRGSITYESGESTEDLLNQFKELNDE</sequence>
<organism evidence="3 4">
    <name type="scientific">Halopenitus persicus</name>
    <dbReference type="NCBI Taxonomy" id="1048396"/>
    <lineage>
        <taxon>Archaea</taxon>
        <taxon>Methanobacteriati</taxon>
        <taxon>Methanobacteriota</taxon>
        <taxon>Stenosarchaea group</taxon>
        <taxon>Halobacteria</taxon>
        <taxon>Halobacteriales</taxon>
        <taxon>Haloferacaceae</taxon>
        <taxon>Halopenitus</taxon>
    </lineage>
</organism>
<keyword evidence="4" id="KW-1185">Reference proteome</keyword>
<dbReference type="AlphaFoldDB" id="A0A1H3M2B5"/>
<feature type="region of interest" description="Disordered" evidence="1">
    <location>
        <begin position="1"/>
        <end position="28"/>
    </location>
</feature>
<dbReference type="InterPro" id="IPR043902">
    <property type="entry name" value="DUF5786"/>
</dbReference>
<accession>A0A1H3M2B5</accession>